<dbReference type="STRING" id="1343739.PAP_00485"/>
<evidence type="ECO:0000313" key="1">
    <source>
        <dbReference type="EMBL" id="AIF68544.1"/>
    </source>
</evidence>
<organism evidence="1 2">
    <name type="scientific">Palaeococcus pacificus DY20341</name>
    <dbReference type="NCBI Taxonomy" id="1343739"/>
    <lineage>
        <taxon>Archaea</taxon>
        <taxon>Methanobacteriati</taxon>
        <taxon>Methanobacteriota</taxon>
        <taxon>Thermococci</taxon>
        <taxon>Thermococcales</taxon>
        <taxon>Thermococcaceae</taxon>
        <taxon>Palaeococcus</taxon>
    </lineage>
</organism>
<dbReference type="GeneID" id="24841233"/>
<protein>
    <recommendedName>
        <fullName evidence="3">CGP-CTERM sorting domain-containing protein</fullName>
    </recommendedName>
</protein>
<dbReference type="EMBL" id="CP006019">
    <property type="protein sequence ID" value="AIF68544.1"/>
    <property type="molecule type" value="Genomic_DNA"/>
</dbReference>
<dbReference type="OrthoDB" id="101208at2157"/>
<dbReference type="eggNOG" id="arCOG10032">
    <property type="taxonomic scope" value="Archaea"/>
</dbReference>
<evidence type="ECO:0000313" key="2">
    <source>
        <dbReference type="Proteomes" id="UP000027981"/>
    </source>
</evidence>
<reference evidence="1 2" key="2">
    <citation type="journal article" date="2015" name="Genome Announc.">
        <title>Complete Genome Sequence of Hyperthermophilic Piezophilic Archaeon Palaeococcus pacificus DY20341T, Isolated from Deep-Sea Hydrothermal Sediments.</title>
        <authorList>
            <person name="Zeng X."/>
            <person name="Jebbar M."/>
            <person name="Shao Z."/>
        </authorList>
    </citation>
    <scope>NUCLEOTIDE SEQUENCE [LARGE SCALE GENOMIC DNA]</scope>
    <source>
        <strain evidence="1 2">DY20341</strain>
    </source>
</reference>
<proteinExistence type="predicted"/>
<sequence>MKRLLFLIVGMLIFSNFAFAYEEQHLFDLNVYITVSESGSALFRINAKLKDPTEIAELESILKKDGEEKANQAFENLLYSLIYRNFVDDVKKKYPDAQIVIPADGLVKVGKNWSAVVQFKWYNYLVEDNKTLKSGFYGPLRFIYKNRVLSYKWNNLYLVLPKEAYVLNLAPAPEEFEENVAKWENGDYLPIVIITFDSAVYEQAMNKTMETQNKTTFVPFEEFLANTTKSITLSYDTWSGFLKFNATFEGIEPSEYHEKKVLEEFEKAMDINSISSKRDGNKLVIWGEAKPSIKYEESFTKKSWNVTVELPFRFDSVHVSGPFAAMSSDGKSVSILYVEKKSICGPGAILGISLIPLLLYRRRR</sequence>
<dbReference type="KEGG" id="ppac:PAP_00485"/>
<dbReference type="NCBIfam" id="TIGR04288">
    <property type="entry name" value="CGP_CTERM"/>
    <property type="match status" value="1"/>
</dbReference>
<dbReference type="InterPro" id="IPR027552">
    <property type="entry name" value="CGP_CTERM"/>
</dbReference>
<dbReference type="RefSeq" id="WP_048164019.1">
    <property type="nucleotide sequence ID" value="NZ_CP006019.1"/>
</dbReference>
<dbReference type="AlphaFoldDB" id="A0A075LQF0"/>
<gene>
    <name evidence="1" type="ORF">PAP_00485</name>
</gene>
<accession>A0A075LQF0</accession>
<dbReference type="Proteomes" id="UP000027981">
    <property type="component" value="Chromosome"/>
</dbReference>
<keyword evidence="2" id="KW-1185">Reference proteome</keyword>
<name>A0A075LQF0_9EURY</name>
<evidence type="ECO:0008006" key="3">
    <source>
        <dbReference type="Google" id="ProtNLM"/>
    </source>
</evidence>
<reference evidence="2" key="1">
    <citation type="submission" date="2013-06" db="EMBL/GenBank/DDBJ databases">
        <title>Complete Genome Sequence of Hyperthermophilic Palaeococcus pacificus DY20341T, Isolated from a Deep-Sea Hydrothermal Sediments.</title>
        <authorList>
            <person name="Zeng X."/>
            <person name="Shao Z."/>
        </authorList>
    </citation>
    <scope>NUCLEOTIDE SEQUENCE [LARGE SCALE GENOMIC DNA]</scope>
    <source>
        <strain evidence="2">DY20341</strain>
    </source>
</reference>
<dbReference type="HOGENOM" id="CLU_827992_0_0_2"/>